<reference evidence="3 4" key="1">
    <citation type="journal article" date="2019" name="Plant Biotechnol. J.">
        <title>The red bayberry genome and genetic basis of sex determination.</title>
        <authorList>
            <person name="Jia H.M."/>
            <person name="Jia H.J."/>
            <person name="Cai Q.L."/>
            <person name="Wang Y."/>
            <person name="Zhao H.B."/>
            <person name="Yang W.F."/>
            <person name="Wang G.Y."/>
            <person name="Li Y.H."/>
            <person name="Zhan D.L."/>
            <person name="Shen Y.T."/>
            <person name="Niu Q.F."/>
            <person name="Chang L."/>
            <person name="Qiu J."/>
            <person name="Zhao L."/>
            <person name="Xie H.B."/>
            <person name="Fu W.Y."/>
            <person name="Jin J."/>
            <person name="Li X.W."/>
            <person name="Jiao Y."/>
            <person name="Zhou C.C."/>
            <person name="Tu T."/>
            <person name="Chai C.Y."/>
            <person name="Gao J.L."/>
            <person name="Fan L.J."/>
            <person name="van de Weg E."/>
            <person name="Wang J.Y."/>
            <person name="Gao Z.S."/>
        </authorList>
    </citation>
    <scope>NUCLEOTIDE SEQUENCE [LARGE SCALE GENOMIC DNA]</scope>
    <source>
        <tissue evidence="3">Leaves</tissue>
    </source>
</reference>
<dbReference type="EMBL" id="RXIC02000022">
    <property type="protein sequence ID" value="KAB1215048.1"/>
    <property type="molecule type" value="Genomic_DNA"/>
</dbReference>
<dbReference type="Pfam" id="PF00397">
    <property type="entry name" value="WW"/>
    <property type="match status" value="2"/>
</dbReference>
<feature type="compositionally biased region" description="Pro residues" evidence="1">
    <location>
        <begin position="620"/>
        <end position="643"/>
    </location>
</feature>
<feature type="region of interest" description="Disordered" evidence="1">
    <location>
        <begin position="1"/>
        <end position="87"/>
    </location>
</feature>
<dbReference type="PANTHER" id="PTHR47852">
    <property type="entry name" value="OS06G0298400 PROTEIN"/>
    <property type="match status" value="1"/>
</dbReference>
<proteinExistence type="predicted"/>
<feature type="region of interest" description="Disordered" evidence="1">
    <location>
        <begin position="164"/>
        <end position="228"/>
    </location>
</feature>
<dbReference type="PANTHER" id="PTHR47852:SF2">
    <property type="entry name" value="WW DOMAIN-CONTAINING PROTEIN"/>
    <property type="match status" value="1"/>
</dbReference>
<evidence type="ECO:0000256" key="1">
    <source>
        <dbReference type="SAM" id="MobiDB-lite"/>
    </source>
</evidence>
<dbReference type="Gene3D" id="2.20.70.10">
    <property type="match status" value="2"/>
</dbReference>
<dbReference type="SUPFAM" id="SSF51045">
    <property type="entry name" value="WW domain"/>
    <property type="match status" value="2"/>
</dbReference>
<dbReference type="CDD" id="cd00201">
    <property type="entry name" value="WW"/>
    <property type="match status" value="2"/>
</dbReference>
<dbReference type="AlphaFoldDB" id="A0A6A1VU22"/>
<protein>
    <submittedName>
        <fullName evidence="3">Formin-binding protein 4</fullName>
    </submittedName>
</protein>
<accession>A0A6A1VU22</accession>
<evidence type="ECO:0000313" key="4">
    <source>
        <dbReference type="Proteomes" id="UP000516437"/>
    </source>
</evidence>
<dbReference type="SMR" id="A0A6A1VU22"/>
<dbReference type="InterPro" id="IPR001202">
    <property type="entry name" value="WW_dom"/>
</dbReference>
<comment type="caution">
    <text evidence="3">The sequence shown here is derived from an EMBL/GenBank/DDBJ whole genome shotgun (WGS) entry which is preliminary data.</text>
</comment>
<organism evidence="3 4">
    <name type="scientific">Morella rubra</name>
    <name type="common">Chinese bayberry</name>
    <dbReference type="NCBI Taxonomy" id="262757"/>
    <lineage>
        <taxon>Eukaryota</taxon>
        <taxon>Viridiplantae</taxon>
        <taxon>Streptophyta</taxon>
        <taxon>Embryophyta</taxon>
        <taxon>Tracheophyta</taxon>
        <taxon>Spermatophyta</taxon>
        <taxon>Magnoliopsida</taxon>
        <taxon>eudicotyledons</taxon>
        <taxon>Gunneridae</taxon>
        <taxon>Pentapetalae</taxon>
        <taxon>rosids</taxon>
        <taxon>fabids</taxon>
        <taxon>Fagales</taxon>
        <taxon>Myricaceae</taxon>
        <taxon>Morella</taxon>
    </lineage>
</organism>
<dbReference type="OrthoDB" id="2367685at2759"/>
<dbReference type="Proteomes" id="UP000516437">
    <property type="component" value="Chromosome 4"/>
</dbReference>
<dbReference type="PROSITE" id="PS01159">
    <property type="entry name" value="WW_DOMAIN_1"/>
    <property type="match status" value="2"/>
</dbReference>
<feature type="region of interest" description="Disordered" evidence="1">
    <location>
        <begin position="458"/>
        <end position="477"/>
    </location>
</feature>
<keyword evidence="4" id="KW-1185">Reference proteome</keyword>
<feature type="domain" description="WW" evidence="2">
    <location>
        <begin position="957"/>
        <end position="991"/>
    </location>
</feature>
<dbReference type="InterPro" id="IPR036020">
    <property type="entry name" value="WW_dom_sf"/>
</dbReference>
<dbReference type="PROSITE" id="PS50020">
    <property type="entry name" value="WW_DOMAIN_2"/>
    <property type="match status" value="2"/>
</dbReference>
<feature type="domain" description="WW" evidence="2">
    <location>
        <begin position="232"/>
        <end position="266"/>
    </location>
</feature>
<gene>
    <name evidence="3" type="ORF">CJ030_MR4G018820</name>
</gene>
<name>A0A6A1VU22_9ROSI</name>
<evidence type="ECO:0000313" key="3">
    <source>
        <dbReference type="EMBL" id="KAB1215048.1"/>
    </source>
</evidence>
<evidence type="ECO:0000259" key="2">
    <source>
        <dbReference type="PROSITE" id="PS50020"/>
    </source>
</evidence>
<feature type="region of interest" description="Disordered" evidence="1">
    <location>
        <begin position="934"/>
        <end position="955"/>
    </location>
</feature>
<feature type="region of interest" description="Disordered" evidence="1">
    <location>
        <begin position="592"/>
        <end position="643"/>
    </location>
</feature>
<feature type="compositionally biased region" description="Basic and acidic residues" evidence="1">
    <location>
        <begin position="35"/>
        <end position="48"/>
    </location>
</feature>
<feature type="compositionally biased region" description="Low complexity" evidence="1">
    <location>
        <begin position="60"/>
        <end position="72"/>
    </location>
</feature>
<dbReference type="SMART" id="SM00456">
    <property type="entry name" value="WW"/>
    <property type="match status" value="2"/>
</dbReference>
<sequence>MGKRKERRLAAQSNAGRRVKLDLFAEPSGDLGGSTEHDEVGGDKDSNNRDGLPNSPTSSGQQPQNPLLLLGQYSDEELDEETNKELNNTIVECSSPYDEGSCGLGSIHLRSGQQPQNPLLLLGQYSDEELDEETNKELNNTIVECSSPYDEVKPSLDEECDDLDVNTGENSSVEKAKQQEVEQEPILPDISQNLEGSDRIESNPIPSGDLQQEMDMKEQNADSGASDVQVTGDVSFGWKIVMHEESNQCYYWNTETGETSWEVPDVLAQATGLTNVQTTECAPTGIGDANIISGAILSDSSAVHLYEGGTMGAKFIPHGVEVYGHVYQMNDGSEAWKDSTWNTDAKPRELVAGSEGHESGVDPSYLVKQTECLLERLKSLEGSKEHIHSYDWLSKYILEVEIRLTDLKSLAPYGLSLLPFWVYSEKQLKRMESAISDEISRITKSALKDEVKGTHVSTFSGSGKLEESMSLESETDGTEPKAVLSTFENYDVAPHVDTSVITQKDSCSKAPLGNAEHVPSSGDTGLRSGAVAGDQVNGTKLGDESNHQHVFNAAEDVDMDVDMEVEDATSSGNTNAVVELNPTDVAPLDHPIPLNSHSDYPSLVSEDAFTVPPPPDEEWIPPPPPDNELIPPPPPDEPPEPSCPPPPFYMEIGQPLSYSEPYNLSYTNCSFQYNGHSVTHVPGSNLYGHADGSQVSVPGASTYYDAVTNTFADTASVMVHPLQDGTVPPVPVVSLLTSSGFQSESAPVGYETFPLEQILPVNSYGVVGCNSLPNVDINVSAVGGETDKTSIEVPSTSATIGTTAMISEKESFPVPPTDSVSAATVAATSVGAKVQSKVLRSKKRTTAVAPSLRSNKKVSSLVDKWKAAKEELLEDEKEPEDAYEILERKRQREIEEWRARQIATGEAKDNANFQPLGGDWRERVKRRRAQLAKEAVQTPPEVHTDGNQQPDLIGLSKDLPSGWQAYWDESSKQVYYGNSNTSDTTWIRPTK</sequence>